<name>A0A9Q0H6Z7_9MAGN</name>
<organism evidence="2 3">
    <name type="scientific">Protea cynaroides</name>
    <dbReference type="NCBI Taxonomy" id="273540"/>
    <lineage>
        <taxon>Eukaryota</taxon>
        <taxon>Viridiplantae</taxon>
        <taxon>Streptophyta</taxon>
        <taxon>Embryophyta</taxon>
        <taxon>Tracheophyta</taxon>
        <taxon>Spermatophyta</taxon>
        <taxon>Magnoliopsida</taxon>
        <taxon>Proteales</taxon>
        <taxon>Proteaceae</taxon>
        <taxon>Protea</taxon>
    </lineage>
</organism>
<evidence type="ECO:0000313" key="3">
    <source>
        <dbReference type="Proteomes" id="UP001141806"/>
    </source>
</evidence>
<proteinExistence type="predicted"/>
<reference evidence="2" key="1">
    <citation type="journal article" date="2023" name="Plant J.">
        <title>The genome of the king protea, Protea cynaroides.</title>
        <authorList>
            <person name="Chang J."/>
            <person name="Duong T.A."/>
            <person name="Schoeman C."/>
            <person name="Ma X."/>
            <person name="Roodt D."/>
            <person name="Barker N."/>
            <person name="Li Z."/>
            <person name="Van de Peer Y."/>
            <person name="Mizrachi E."/>
        </authorList>
    </citation>
    <scope>NUCLEOTIDE SEQUENCE</scope>
    <source>
        <tissue evidence="2">Young leaves</tissue>
    </source>
</reference>
<dbReference type="Proteomes" id="UP001141806">
    <property type="component" value="Unassembled WGS sequence"/>
</dbReference>
<accession>A0A9Q0H6Z7</accession>
<comment type="caution">
    <text evidence="2">The sequence shown here is derived from an EMBL/GenBank/DDBJ whole genome shotgun (WGS) entry which is preliminary data.</text>
</comment>
<feature type="compositionally biased region" description="Pro residues" evidence="1">
    <location>
        <begin position="183"/>
        <end position="207"/>
    </location>
</feature>
<protein>
    <submittedName>
        <fullName evidence="2">Uncharacterized protein</fullName>
    </submittedName>
</protein>
<dbReference type="EMBL" id="JAMYWD010000010">
    <property type="protein sequence ID" value="KAJ4958284.1"/>
    <property type="molecule type" value="Genomic_DNA"/>
</dbReference>
<evidence type="ECO:0000313" key="2">
    <source>
        <dbReference type="EMBL" id="KAJ4958284.1"/>
    </source>
</evidence>
<feature type="region of interest" description="Disordered" evidence="1">
    <location>
        <begin position="67"/>
        <end position="124"/>
    </location>
</feature>
<sequence length="260" mass="28437">MVKIERLPLFCNECGRLGHDYTWCDRLFSDPGLDVHGVVTDQRLGDYALSLYYSESVEYRKHCFELSSSSSSDDTDMSSNVGVGGISPNSQPIHNHDSQHTANHTINTPDHDQLAPSSSHSPTLVDTLRKINSPLLPPTFQSNPYPPPVLPLTDNIPLLMSMLHDLLQQLSTSPSDLVSLLPLPTPTSPPSHDIPPLLPPSHDTPPPSPYPIITPPLSVTSPTMPGAPTPVFSQYSPLTDKEKAIQVYGKTKGKVIIKER</sequence>
<gene>
    <name evidence="2" type="ORF">NE237_025395</name>
</gene>
<evidence type="ECO:0000256" key="1">
    <source>
        <dbReference type="SAM" id="MobiDB-lite"/>
    </source>
</evidence>
<feature type="compositionally biased region" description="Polar residues" evidence="1">
    <location>
        <begin position="115"/>
        <end position="124"/>
    </location>
</feature>
<dbReference type="AlphaFoldDB" id="A0A9Q0H6Z7"/>
<keyword evidence="3" id="KW-1185">Reference proteome</keyword>
<feature type="region of interest" description="Disordered" evidence="1">
    <location>
        <begin position="182"/>
        <end position="207"/>
    </location>
</feature>